<evidence type="ECO:0000313" key="2">
    <source>
        <dbReference type="Proteomes" id="UP000823388"/>
    </source>
</evidence>
<organism evidence="1 2">
    <name type="scientific">Panicum virgatum</name>
    <name type="common">Blackwell switchgrass</name>
    <dbReference type="NCBI Taxonomy" id="38727"/>
    <lineage>
        <taxon>Eukaryota</taxon>
        <taxon>Viridiplantae</taxon>
        <taxon>Streptophyta</taxon>
        <taxon>Embryophyta</taxon>
        <taxon>Tracheophyta</taxon>
        <taxon>Spermatophyta</taxon>
        <taxon>Magnoliopsida</taxon>
        <taxon>Liliopsida</taxon>
        <taxon>Poales</taxon>
        <taxon>Poaceae</taxon>
        <taxon>PACMAD clade</taxon>
        <taxon>Panicoideae</taxon>
        <taxon>Panicodae</taxon>
        <taxon>Paniceae</taxon>
        <taxon>Panicinae</taxon>
        <taxon>Panicum</taxon>
        <taxon>Panicum sect. Hiantes</taxon>
    </lineage>
</organism>
<name>A0A8T0VEJ6_PANVG</name>
<keyword evidence="2" id="KW-1185">Reference proteome</keyword>
<sequence>MEQLPACMCDFCKSSPRGIRALVRKHQLELSSWGWAVGIGVCPPPPSSSHCATLCPFVALAFGAANKELKFLAAVCRLGYLRKWHQGFMDDQ</sequence>
<evidence type="ECO:0000313" key="1">
    <source>
        <dbReference type="EMBL" id="KAG2632787.1"/>
    </source>
</evidence>
<gene>
    <name evidence="1" type="ORF">PVAP13_2NG125103</name>
</gene>
<dbReference type="Proteomes" id="UP000823388">
    <property type="component" value="Chromosome 2N"/>
</dbReference>
<reference evidence="1" key="1">
    <citation type="submission" date="2020-05" db="EMBL/GenBank/DDBJ databases">
        <title>WGS assembly of Panicum virgatum.</title>
        <authorList>
            <person name="Lovell J.T."/>
            <person name="Jenkins J."/>
            <person name="Shu S."/>
            <person name="Juenger T.E."/>
            <person name="Schmutz J."/>
        </authorList>
    </citation>
    <scope>NUCLEOTIDE SEQUENCE</scope>
    <source>
        <strain evidence="1">AP13</strain>
    </source>
</reference>
<dbReference type="AlphaFoldDB" id="A0A8T0VEJ6"/>
<proteinExistence type="predicted"/>
<protein>
    <submittedName>
        <fullName evidence="1">Uncharacterized protein</fullName>
    </submittedName>
</protein>
<dbReference type="EMBL" id="CM029040">
    <property type="protein sequence ID" value="KAG2632787.1"/>
    <property type="molecule type" value="Genomic_DNA"/>
</dbReference>
<comment type="caution">
    <text evidence="1">The sequence shown here is derived from an EMBL/GenBank/DDBJ whole genome shotgun (WGS) entry which is preliminary data.</text>
</comment>
<accession>A0A8T0VEJ6</accession>